<evidence type="ECO:0000313" key="4">
    <source>
        <dbReference type="EMBL" id="MBU9714626.1"/>
    </source>
</evidence>
<dbReference type="PANTHER" id="PTHR45586">
    <property type="entry name" value="TPR REPEAT-CONTAINING PROTEIN PA4667"/>
    <property type="match status" value="1"/>
</dbReference>
<evidence type="ECO:0000256" key="1">
    <source>
        <dbReference type="ARBA" id="ARBA00022737"/>
    </source>
</evidence>
<evidence type="ECO:0000313" key="5">
    <source>
        <dbReference type="Proteomes" id="UP000784880"/>
    </source>
</evidence>
<dbReference type="Proteomes" id="UP000784880">
    <property type="component" value="Unassembled WGS sequence"/>
</dbReference>
<protein>
    <submittedName>
        <fullName evidence="4">Tetratricopeptide repeat protein</fullName>
    </submittedName>
</protein>
<keyword evidence="1" id="KW-0677">Repeat</keyword>
<dbReference type="InterPro" id="IPR051012">
    <property type="entry name" value="CellSynth/LPSAsmb/PSIAsmb"/>
</dbReference>
<keyword evidence="5" id="KW-1185">Reference proteome</keyword>
<keyword evidence="2 3" id="KW-0802">TPR repeat</keyword>
<evidence type="ECO:0000256" key="2">
    <source>
        <dbReference type="ARBA" id="ARBA00022803"/>
    </source>
</evidence>
<comment type="caution">
    <text evidence="4">The sequence shown here is derived from an EMBL/GenBank/DDBJ whole genome shotgun (WGS) entry which is preliminary data.</text>
</comment>
<dbReference type="SMART" id="SM00028">
    <property type="entry name" value="TPR"/>
    <property type="match status" value="2"/>
</dbReference>
<organism evidence="4 5">
    <name type="scientific">Evansella tamaricis</name>
    <dbReference type="NCBI Taxonomy" id="2069301"/>
    <lineage>
        <taxon>Bacteria</taxon>
        <taxon>Bacillati</taxon>
        <taxon>Bacillota</taxon>
        <taxon>Bacilli</taxon>
        <taxon>Bacillales</taxon>
        <taxon>Bacillaceae</taxon>
        <taxon>Evansella</taxon>
    </lineage>
</organism>
<reference evidence="4 5" key="1">
    <citation type="submission" date="2021-06" db="EMBL/GenBank/DDBJ databases">
        <title>Bacillus sp. RD4P76, an endophyte from a halophyte.</title>
        <authorList>
            <person name="Sun J.-Q."/>
        </authorList>
    </citation>
    <scope>NUCLEOTIDE SEQUENCE [LARGE SCALE GENOMIC DNA]</scope>
    <source>
        <strain evidence="4 5">CGMCC 1.15917</strain>
    </source>
</reference>
<dbReference type="PANTHER" id="PTHR45586:SF1">
    <property type="entry name" value="LIPOPOLYSACCHARIDE ASSEMBLY PROTEIN B"/>
    <property type="match status" value="1"/>
</dbReference>
<gene>
    <name evidence="4" type="ORF">KS419_23045</name>
</gene>
<dbReference type="RefSeq" id="WP_217069343.1">
    <property type="nucleotide sequence ID" value="NZ_JAHQCS010000182.1"/>
</dbReference>
<feature type="repeat" description="TPR" evidence="3">
    <location>
        <begin position="172"/>
        <end position="205"/>
    </location>
</feature>
<dbReference type="EMBL" id="JAHQCS010000182">
    <property type="protein sequence ID" value="MBU9714626.1"/>
    <property type="molecule type" value="Genomic_DNA"/>
</dbReference>
<sequence>MFSKEKWDELCEWLLLNQHTLSDEEKHYWVKHLSKSHEKMLEVWSEQLDLLDEVKEKLLHSAPLTFDKSLLDIPGISYFNLGLYEKALDELNMELRGDAHHARIYLYKGFSHLYMNDGEVTKESFLNTIHQSMDPLEKHFAFLGLGIYEGRGSNIEQAISYFEKAESLLFNPDVVYNLGICYLLLEMPEQALPYFKKVIDANEGDAEGYYWLGKCYFDSGDRTYGMETWYKAVQTFDSKELLLSLAVEFEEKEFFTCSLYCYERLHELGYDEATILHGIAWNYGLMDEREKSTEGFQQLLKDHPGDINAWISYLWLLIKWDEFSRIKEVKEKIHTLGLTHPLLTKMTNQMLT</sequence>
<evidence type="ECO:0000256" key="3">
    <source>
        <dbReference type="PROSITE-ProRule" id="PRU00339"/>
    </source>
</evidence>
<name>A0ABS6JM18_9BACI</name>
<proteinExistence type="predicted"/>
<accession>A0ABS6JM18</accession>
<dbReference type="InterPro" id="IPR019734">
    <property type="entry name" value="TPR_rpt"/>
</dbReference>
<dbReference type="Pfam" id="PF13181">
    <property type="entry name" value="TPR_8"/>
    <property type="match status" value="1"/>
</dbReference>
<dbReference type="PROSITE" id="PS50005">
    <property type="entry name" value="TPR"/>
    <property type="match status" value="1"/>
</dbReference>